<protein>
    <submittedName>
        <fullName evidence="4">Response regulator</fullName>
    </submittedName>
</protein>
<dbReference type="InterPro" id="IPR001789">
    <property type="entry name" value="Sig_transdc_resp-reg_receiver"/>
</dbReference>
<dbReference type="PANTHER" id="PTHR44591">
    <property type="entry name" value="STRESS RESPONSE REGULATOR PROTEIN 1"/>
    <property type="match status" value="1"/>
</dbReference>
<evidence type="ECO:0000259" key="3">
    <source>
        <dbReference type="PROSITE" id="PS50110"/>
    </source>
</evidence>
<dbReference type="GO" id="GO:0000160">
    <property type="term" value="P:phosphorelay signal transduction system"/>
    <property type="evidence" value="ECO:0007669"/>
    <property type="project" value="InterPro"/>
</dbReference>
<proteinExistence type="predicted"/>
<evidence type="ECO:0000256" key="2">
    <source>
        <dbReference type="PROSITE-ProRule" id="PRU00169"/>
    </source>
</evidence>
<gene>
    <name evidence="4" type="ORF">DI536_14355</name>
</gene>
<organism evidence="4 5">
    <name type="scientific">Archangium gephyra</name>
    <dbReference type="NCBI Taxonomy" id="48"/>
    <lineage>
        <taxon>Bacteria</taxon>
        <taxon>Pseudomonadati</taxon>
        <taxon>Myxococcota</taxon>
        <taxon>Myxococcia</taxon>
        <taxon>Myxococcales</taxon>
        <taxon>Cystobacterineae</taxon>
        <taxon>Archangiaceae</taxon>
        <taxon>Archangium</taxon>
    </lineage>
</organism>
<evidence type="ECO:0000313" key="4">
    <source>
        <dbReference type="EMBL" id="PZR12882.1"/>
    </source>
</evidence>
<reference evidence="4 5" key="1">
    <citation type="submission" date="2017-08" db="EMBL/GenBank/DDBJ databases">
        <title>Infants hospitalized years apart are colonized by the same room-sourced microbial strains.</title>
        <authorList>
            <person name="Brooks B."/>
            <person name="Olm M.R."/>
            <person name="Firek B.A."/>
            <person name="Baker R."/>
            <person name="Thomas B.C."/>
            <person name="Morowitz M.J."/>
            <person name="Banfield J.F."/>
        </authorList>
    </citation>
    <scope>NUCLEOTIDE SEQUENCE [LARGE SCALE GENOMIC DNA]</scope>
    <source>
        <strain evidence="4">S2_003_000_R2_14</strain>
    </source>
</reference>
<dbReference type="SUPFAM" id="SSF52172">
    <property type="entry name" value="CheY-like"/>
    <property type="match status" value="1"/>
</dbReference>
<dbReference type="EMBL" id="QFQP01000011">
    <property type="protein sequence ID" value="PZR12882.1"/>
    <property type="molecule type" value="Genomic_DNA"/>
</dbReference>
<accession>A0A2W5TDF7</accession>
<feature type="modified residue" description="4-aspartylphosphate" evidence="2">
    <location>
        <position position="55"/>
    </location>
</feature>
<dbReference type="AlphaFoldDB" id="A0A2W5TDF7"/>
<comment type="caution">
    <text evidence="4">The sequence shown here is derived from an EMBL/GenBank/DDBJ whole genome shotgun (WGS) entry which is preliminary data.</text>
</comment>
<dbReference type="Pfam" id="PF00072">
    <property type="entry name" value="Response_reg"/>
    <property type="match status" value="1"/>
</dbReference>
<dbReference type="InterPro" id="IPR011006">
    <property type="entry name" value="CheY-like_superfamily"/>
</dbReference>
<dbReference type="Gene3D" id="3.40.50.2300">
    <property type="match status" value="1"/>
</dbReference>
<dbReference type="SMART" id="SM00448">
    <property type="entry name" value="REC"/>
    <property type="match status" value="1"/>
</dbReference>
<dbReference type="Proteomes" id="UP000249061">
    <property type="component" value="Unassembled WGS sequence"/>
</dbReference>
<dbReference type="PROSITE" id="PS50110">
    <property type="entry name" value="RESPONSE_REGULATORY"/>
    <property type="match status" value="1"/>
</dbReference>
<keyword evidence="1 2" id="KW-0597">Phosphoprotein</keyword>
<dbReference type="InterPro" id="IPR050595">
    <property type="entry name" value="Bact_response_regulator"/>
</dbReference>
<evidence type="ECO:0000313" key="5">
    <source>
        <dbReference type="Proteomes" id="UP000249061"/>
    </source>
</evidence>
<name>A0A2W5TDF7_9BACT</name>
<dbReference type="PANTHER" id="PTHR44591:SF25">
    <property type="entry name" value="CHEMOTAXIS TWO-COMPONENT RESPONSE REGULATOR"/>
    <property type="match status" value="1"/>
</dbReference>
<feature type="domain" description="Response regulatory" evidence="3">
    <location>
        <begin position="5"/>
        <end position="122"/>
    </location>
</feature>
<sequence>MSTRKVLIVEDSGATRELLRAACETLDDVEVHTAVSGFDALKVLPRHRFELIITDINMPDINGLELINFVKKNPHYKDTPLFVVTTEGRDQDRERGMSLGANEYVVKPFAPETILVLVKQYLKL</sequence>
<evidence type="ECO:0000256" key="1">
    <source>
        <dbReference type="ARBA" id="ARBA00022553"/>
    </source>
</evidence>